<proteinExistence type="predicted"/>
<dbReference type="InterPro" id="IPR039448">
    <property type="entry name" value="Beta_helix"/>
</dbReference>
<dbReference type="EMBL" id="JAAMPJ010000015">
    <property type="protein sequence ID" value="NGY65287.1"/>
    <property type="molecule type" value="Genomic_DNA"/>
</dbReference>
<sequence>MPRAVLAIVFLSASTISSPASADTGVTAYYVSATGDDSNAGTSPRKAWRSLEKVNATTFKPGERILLRSGDSWTGRLWPKGSGAAGRPVVVNRFGMGHKPRIVGGGQVGEAVRLFNQEHWEIRNLDVSNAAPAGSVPGVHLADFRGIAVLGDNGRTLNHFLIDSVDVHDVTGDIRWIGGNPANNTPGVTWGTGWDRSKNTGGIVFRTTVPDIAAPGAAPTVLNDITVQNSTVKNTSFANIAVKQYTGDAPGAVRTGWGERRTADDTRFRPHTNVTIRGNYLSQGGTGYGGNGVYLTNVRGALVERNVVKQVAVSGIETYAADQVTVQYNEISGTRHAQGSADANGLDPDIATTNQLFQYNYLHENGDGILLCACRDSVNFGSAVVRYNVVTGSKRWNLHVAQSTGSYAQVYHNTFYSNEAPNMVSGYANGRVEIRNNLFASGVAASFVQGANLRYEQNGYSTGLVPSAGDLTAVTGEPRFRDPAVSGPYGDERTGPRLKTARGFALNRDSLFADAATLVIDRGGRDYLGAPVATPANLGAFDR</sequence>
<dbReference type="Gene3D" id="2.160.20.10">
    <property type="entry name" value="Single-stranded right-handed beta-helix, Pectin lyase-like"/>
    <property type="match status" value="1"/>
</dbReference>
<dbReference type="InterPro" id="IPR012334">
    <property type="entry name" value="Pectin_lyas_fold"/>
</dbReference>
<dbReference type="SUPFAM" id="SSF51126">
    <property type="entry name" value="Pectin lyase-like"/>
    <property type="match status" value="2"/>
</dbReference>
<evidence type="ECO:0000313" key="4">
    <source>
        <dbReference type="Proteomes" id="UP000481360"/>
    </source>
</evidence>
<dbReference type="InterPro" id="IPR006626">
    <property type="entry name" value="PbH1"/>
</dbReference>
<feature type="chain" id="PRO_5028806660" evidence="1">
    <location>
        <begin position="23"/>
        <end position="543"/>
    </location>
</feature>
<dbReference type="Proteomes" id="UP000481360">
    <property type="component" value="Unassembled WGS sequence"/>
</dbReference>
<dbReference type="SMART" id="SM00710">
    <property type="entry name" value="PbH1"/>
    <property type="match status" value="5"/>
</dbReference>
<dbReference type="Pfam" id="PF13229">
    <property type="entry name" value="Beta_helix"/>
    <property type="match status" value="1"/>
</dbReference>
<evidence type="ECO:0000259" key="2">
    <source>
        <dbReference type="Pfam" id="PF13229"/>
    </source>
</evidence>
<comment type="caution">
    <text evidence="3">The sequence shown here is derived from an EMBL/GenBank/DDBJ whole genome shotgun (WGS) entry which is preliminary data.</text>
</comment>
<evidence type="ECO:0000256" key="1">
    <source>
        <dbReference type="SAM" id="SignalP"/>
    </source>
</evidence>
<accession>A0A7C9RXE1</accession>
<protein>
    <submittedName>
        <fullName evidence="3">Right-handed parallel beta-helix repeat-containing protein</fullName>
    </submittedName>
</protein>
<organism evidence="3 4">
    <name type="scientific">Lentzea alba</name>
    <dbReference type="NCBI Taxonomy" id="2714351"/>
    <lineage>
        <taxon>Bacteria</taxon>
        <taxon>Bacillati</taxon>
        <taxon>Actinomycetota</taxon>
        <taxon>Actinomycetes</taxon>
        <taxon>Pseudonocardiales</taxon>
        <taxon>Pseudonocardiaceae</taxon>
        <taxon>Lentzea</taxon>
    </lineage>
</organism>
<name>A0A7C9RXE1_9PSEU</name>
<keyword evidence="1" id="KW-0732">Signal</keyword>
<feature type="domain" description="Right handed beta helix" evidence="2">
    <location>
        <begin position="270"/>
        <end position="415"/>
    </location>
</feature>
<dbReference type="AlphaFoldDB" id="A0A7C9RXE1"/>
<reference evidence="3 4" key="1">
    <citation type="submission" date="2020-03" db="EMBL/GenBank/DDBJ databases">
        <title>Isolation and identification of active actinomycetes.</title>
        <authorList>
            <person name="Sun X."/>
        </authorList>
    </citation>
    <scope>NUCLEOTIDE SEQUENCE [LARGE SCALE GENOMIC DNA]</scope>
    <source>
        <strain evidence="3 4">NEAU-D13</strain>
    </source>
</reference>
<evidence type="ECO:0000313" key="3">
    <source>
        <dbReference type="EMBL" id="NGY65287.1"/>
    </source>
</evidence>
<keyword evidence="4" id="KW-1185">Reference proteome</keyword>
<feature type="signal peptide" evidence="1">
    <location>
        <begin position="1"/>
        <end position="22"/>
    </location>
</feature>
<dbReference type="InterPro" id="IPR011050">
    <property type="entry name" value="Pectin_lyase_fold/virulence"/>
</dbReference>
<gene>
    <name evidence="3" type="ORF">G7043_40970</name>
</gene>